<dbReference type="OrthoDB" id="9759601at2"/>
<evidence type="ECO:0000313" key="2">
    <source>
        <dbReference type="EMBL" id="PZD96639.1"/>
    </source>
</evidence>
<dbReference type="PROSITE" id="PS51832">
    <property type="entry name" value="HD_GYP"/>
    <property type="match status" value="1"/>
</dbReference>
<dbReference type="PANTHER" id="PTHR43155">
    <property type="entry name" value="CYCLIC DI-GMP PHOSPHODIESTERASE PA4108-RELATED"/>
    <property type="match status" value="1"/>
</dbReference>
<gene>
    <name evidence="2" type="ORF">DNH61_07545</name>
</gene>
<dbReference type="PANTHER" id="PTHR43155:SF2">
    <property type="entry name" value="CYCLIC DI-GMP PHOSPHODIESTERASE PA4108"/>
    <property type="match status" value="1"/>
</dbReference>
<sequence>MTSVALSKVKLGDRLAQDVITPLGSTLMHKGAVITPREREVLEAFLIQEVVIESREGGLAARPKQEESQSAETKPLTNLEVEYNHMFTLLKRIFSTNTSGIGLPILELRNQLEQLLKNSSEYNVLAFRPTVAEDNDYMFHNSALSALTSYQLAQWCQFPQRDWMPIAMAGLFHDIGNIRIDRTILYKPTELTREEAEEMRRHTLHGYNLLKNVPAINEGVKLTALQHHEKIDGSGYPLAIGGDSIHPYARIVAIADIFHAMTLKRSYRQSSSPYQVLEQLQVESFGKLDPSYVRTFIEKATQFHNGMVVQLSDGRTGEIIFSDRQHPTRPWVSVNGQIVNLTIERNLHIHSIVQPG</sequence>
<dbReference type="CDD" id="cd00077">
    <property type="entry name" value="HDc"/>
    <property type="match status" value="1"/>
</dbReference>
<proteinExistence type="predicted"/>
<feature type="domain" description="HD-GYP" evidence="1">
    <location>
        <begin position="116"/>
        <end position="312"/>
    </location>
</feature>
<evidence type="ECO:0000313" key="3">
    <source>
        <dbReference type="Proteomes" id="UP000249522"/>
    </source>
</evidence>
<protein>
    <submittedName>
        <fullName evidence="2">HD-GYP domain-containing protein</fullName>
    </submittedName>
</protein>
<reference evidence="2 3" key="1">
    <citation type="submission" date="2018-06" db="EMBL/GenBank/DDBJ databases">
        <title>Paenibacillus imtechensis sp. nov.</title>
        <authorList>
            <person name="Pinnaka A.K."/>
            <person name="Singh H."/>
            <person name="Kaur M."/>
        </authorList>
    </citation>
    <scope>NUCLEOTIDE SEQUENCE [LARGE SCALE GENOMIC DNA]</scope>
    <source>
        <strain evidence="2 3">SMB1</strain>
    </source>
</reference>
<dbReference type="Proteomes" id="UP000249522">
    <property type="component" value="Unassembled WGS sequence"/>
</dbReference>
<name>A0A2W1LDB2_9BACL</name>
<dbReference type="InterPro" id="IPR037522">
    <property type="entry name" value="HD_GYP_dom"/>
</dbReference>
<organism evidence="2 3">
    <name type="scientific">Paenibacillus sambharensis</name>
    <dbReference type="NCBI Taxonomy" id="1803190"/>
    <lineage>
        <taxon>Bacteria</taxon>
        <taxon>Bacillati</taxon>
        <taxon>Bacillota</taxon>
        <taxon>Bacilli</taxon>
        <taxon>Bacillales</taxon>
        <taxon>Paenibacillaceae</taxon>
        <taxon>Paenibacillus</taxon>
    </lineage>
</organism>
<accession>A0A2W1LDB2</accession>
<dbReference type="InterPro" id="IPR003607">
    <property type="entry name" value="HD/PDEase_dom"/>
</dbReference>
<dbReference type="SMART" id="SM00471">
    <property type="entry name" value="HDc"/>
    <property type="match status" value="1"/>
</dbReference>
<dbReference type="Pfam" id="PF13487">
    <property type="entry name" value="HD_5"/>
    <property type="match status" value="1"/>
</dbReference>
<dbReference type="AlphaFoldDB" id="A0A2W1LDB2"/>
<dbReference type="Gene3D" id="1.10.3210.10">
    <property type="entry name" value="Hypothetical protein af1432"/>
    <property type="match status" value="1"/>
</dbReference>
<dbReference type="RefSeq" id="WP_111146043.1">
    <property type="nucleotide sequence ID" value="NZ_QKRB01000037.1"/>
</dbReference>
<comment type="caution">
    <text evidence="2">The sequence shown here is derived from an EMBL/GenBank/DDBJ whole genome shotgun (WGS) entry which is preliminary data.</text>
</comment>
<keyword evidence="3" id="KW-1185">Reference proteome</keyword>
<dbReference type="EMBL" id="QKRB01000037">
    <property type="protein sequence ID" value="PZD96639.1"/>
    <property type="molecule type" value="Genomic_DNA"/>
</dbReference>
<dbReference type="SUPFAM" id="SSF109604">
    <property type="entry name" value="HD-domain/PDEase-like"/>
    <property type="match status" value="1"/>
</dbReference>
<evidence type="ECO:0000259" key="1">
    <source>
        <dbReference type="PROSITE" id="PS51832"/>
    </source>
</evidence>